<comment type="similarity">
    <text evidence="2">Belongs to the serine-aspartate repeat-containing protein (SDr) family.</text>
</comment>
<keyword evidence="7" id="KW-0812">Transmembrane</keyword>
<organism evidence="9 11">
    <name type="scientific">Listeria welshimeri</name>
    <dbReference type="NCBI Taxonomy" id="1643"/>
    <lineage>
        <taxon>Bacteria</taxon>
        <taxon>Bacillati</taxon>
        <taxon>Bacillota</taxon>
        <taxon>Bacilli</taxon>
        <taxon>Bacillales</taxon>
        <taxon>Listeriaceae</taxon>
        <taxon>Listeria</taxon>
    </lineage>
</organism>
<accession>A0A7X0T2J5</accession>
<evidence type="ECO:0000313" key="11">
    <source>
        <dbReference type="Proteomes" id="UP000522007"/>
    </source>
</evidence>
<keyword evidence="6" id="KW-0572">Peptidoglycan-anchor</keyword>
<evidence type="ECO:0000256" key="2">
    <source>
        <dbReference type="ARBA" id="ARBA00007257"/>
    </source>
</evidence>
<dbReference type="Gene3D" id="2.60.40.10">
    <property type="entry name" value="Immunoglobulins"/>
    <property type="match status" value="3"/>
</dbReference>
<dbReference type="PANTHER" id="PTHR36108">
    <property type="entry name" value="COLOSSIN-B-RELATED"/>
    <property type="match status" value="1"/>
</dbReference>
<dbReference type="InterPro" id="IPR041033">
    <property type="entry name" value="SpaA_PFL_dom_1"/>
</dbReference>
<dbReference type="Pfam" id="PF17210">
    <property type="entry name" value="SdrD_B"/>
    <property type="match status" value="1"/>
</dbReference>
<dbReference type="Proteomes" id="UP000522007">
    <property type="component" value="Unassembled WGS sequence"/>
</dbReference>
<dbReference type="Pfam" id="PF00746">
    <property type="entry name" value="Gram_pos_anchor"/>
    <property type="match status" value="1"/>
</dbReference>
<evidence type="ECO:0000256" key="5">
    <source>
        <dbReference type="ARBA" id="ARBA00022729"/>
    </source>
</evidence>
<dbReference type="SUPFAM" id="SSF49478">
    <property type="entry name" value="Cna protein B-type domain"/>
    <property type="match status" value="2"/>
</dbReference>
<comment type="caution">
    <text evidence="9">The sequence shown here is derived from an EMBL/GenBank/DDBJ whole genome shotgun (WGS) entry which is preliminary data.</text>
</comment>
<evidence type="ECO:0000313" key="9">
    <source>
        <dbReference type="EMBL" id="MBC1321394.1"/>
    </source>
</evidence>
<dbReference type="SUPFAM" id="SSF117074">
    <property type="entry name" value="Hypothetical protein PA1324"/>
    <property type="match status" value="1"/>
</dbReference>
<dbReference type="PANTHER" id="PTHR36108:SF13">
    <property type="entry name" value="COLOSSIN-B-RELATED"/>
    <property type="match status" value="1"/>
</dbReference>
<evidence type="ECO:0000259" key="8">
    <source>
        <dbReference type="PROSITE" id="PS50847"/>
    </source>
</evidence>
<proteinExistence type="inferred from homology"/>
<gene>
    <name evidence="9" type="ORF">HB853_00425</name>
    <name evidence="10" type="ORF">HB853_03320</name>
</gene>
<keyword evidence="4" id="KW-0964">Secreted</keyword>
<dbReference type="InterPro" id="IPR033764">
    <property type="entry name" value="Sdr_B"/>
</dbReference>
<keyword evidence="3" id="KW-0134">Cell wall</keyword>
<dbReference type="NCBIfam" id="TIGR01167">
    <property type="entry name" value="LPXTG_anchor"/>
    <property type="match status" value="1"/>
</dbReference>
<dbReference type="InterPro" id="IPR019931">
    <property type="entry name" value="LPXTG_anchor"/>
</dbReference>
<dbReference type="PROSITE" id="PS50847">
    <property type="entry name" value="GRAM_POS_ANCHORING"/>
    <property type="match status" value="1"/>
</dbReference>
<dbReference type="Pfam" id="PF17802">
    <property type="entry name" value="SpaA"/>
    <property type="match status" value="2"/>
</dbReference>
<evidence type="ECO:0000256" key="1">
    <source>
        <dbReference type="ARBA" id="ARBA00004168"/>
    </source>
</evidence>
<protein>
    <submittedName>
        <fullName evidence="9">LPXTG cell wall anchor domain-containing protein</fullName>
    </submittedName>
</protein>
<feature type="domain" description="Gram-positive cocci surface proteins LPxTG" evidence="8">
    <location>
        <begin position="538"/>
        <end position="569"/>
    </location>
</feature>
<keyword evidence="5" id="KW-0732">Signal</keyword>
<dbReference type="AlphaFoldDB" id="A0A7X0T2J5"/>
<dbReference type="InterPro" id="IPR013783">
    <property type="entry name" value="Ig-like_fold"/>
</dbReference>
<keyword evidence="7" id="KW-1133">Transmembrane helix</keyword>
<evidence type="ECO:0000313" key="10">
    <source>
        <dbReference type="EMBL" id="MBC1321969.1"/>
    </source>
</evidence>
<feature type="transmembrane region" description="Helical" evidence="7">
    <location>
        <begin position="548"/>
        <end position="565"/>
    </location>
</feature>
<reference evidence="9 11" key="1">
    <citation type="submission" date="2020-03" db="EMBL/GenBank/DDBJ databases">
        <title>Soil Listeria distribution.</title>
        <authorList>
            <person name="Liao J."/>
            <person name="Wiedmann M."/>
        </authorList>
    </citation>
    <scope>NUCLEOTIDE SEQUENCE [LARGE SCALE GENOMIC DNA]</scope>
    <source>
        <strain evidence="9 11">FSL L7-1829</strain>
    </source>
</reference>
<sequence>MKRKVINSLLFLLVLLIIGSISEKVQASPLTSNGWQLKWAIKNNDFEDVNIEDYGQYAGTTNVWMVNQEGVEAWGTTNPTGNIEVWQNGNGYNIPAFSGNNFIELNSDGIGPVYQDIRTIPGSKLTWKFSHRGRNGTDTAGLLIGTPESQTEVTRVSDGETWGTYEGNYTVPDGQTITRLTFNPISTANGSLTSGNFVDNVELYINITGAKIGDVVWYDYNGDGIQQDNEDPAPGVKVELLDMDGVVKKSTTTNNIGSYLFEDVLPGEHQVKFTLPDDRFIFTKSNQGDNTEINSKPDKTGIATVNVPNLKSENFDVDAGITTNGKVEIQKLSGDKALSGAVYSIKDSSASEVAKITTDNLGKGTAEGLPPGNYTATEVTAPTGYVKNTTPKNFAITYGDTNPVNLVFQNTEKTGAIKIFKQDEQTKKGLASAVFSVKAADGTTVKKATTDKDGYALIENLLPGTYLITEEEAPPGYSKSDKEIRVTIPFNPQEVVNVTFSDEKIKVTPKPTPTPTPPATAGDTPVKVTETATKATVLPQTGDNSDTASIFLGMLVVATGGIVIFRKNW</sequence>
<evidence type="ECO:0000256" key="3">
    <source>
        <dbReference type="ARBA" id="ARBA00022512"/>
    </source>
</evidence>
<comment type="subcellular location">
    <subcellularLocation>
        <location evidence="1">Secreted</location>
        <location evidence="1">Cell wall</location>
        <topology evidence="1">Peptidoglycan-anchor</topology>
    </subcellularLocation>
</comment>
<evidence type="ECO:0000256" key="4">
    <source>
        <dbReference type="ARBA" id="ARBA00022525"/>
    </source>
</evidence>
<keyword evidence="7" id="KW-0472">Membrane</keyword>
<evidence type="ECO:0000256" key="7">
    <source>
        <dbReference type="SAM" id="Phobius"/>
    </source>
</evidence>
<evidence type="ECO:0000256" key="6">
    <source>
        <dbReference type="ARBA" id="ARBA00023088"/>
    </source>
</evidence>
<dbReference type="EMBL" id="JAAROP010000001">
    <property type="protein sequence ID" value="MBC1321394.1"/>
    <property type="molecule type" value="Genomic_DNA"/>
</dbReference>
<name>A0A7X0T2J5_LISWE</name>
<dbReference type="EMBL" id="JAAROP010000001">
    <property type="protein sequence ID" value="MBC1321969.1"/>
    <property type="molecule type" value="Genomic_DNA"/>
</dbReference>